<reference evidence="1" key="2">
    <citation type="submission" date="2009-03" db="EMBL/GenBank/DDBJ databases">
        <authorList>
            <person name="Gang L."/>
        </authorList>
    </citation>
    <scope>NUCLEOTIDE SEQUENCE</scope>
    <source>
        <strain evidence="1">Anhui</strain>
    </source>
</reference>
<sequence length="66" mass="7342">MCYDVSVSFYYLFTLTCFHTIATLSINASVEDILEKGTKLLASGKFEEALSLYNDAIGMLTTFIIC</sequence>
<name>C1LGY5_SCHJA</name>
<organism evidence="1">
    <name type="scientific">Schistosoma japonicum</name>
    <name type="common">Blood fluke</name>
    <dbReference type="NCBI Taxonomy" id="6182"/>
    <lineage>
        <taxon>Eukaryota</taxon>
        <taxon>Metazoa</taxon>
        <taxon>Spiralia</taxon>
        <taxon>Lophotrochozoa</taxon>
        <taxon>Platyhelminthes</taxon>
        <taxon>Trematoda</taxon>
        <taxon>Digenea</taxon>
        <taxon>Strigeidida</taxon>
        <taxon>Schistosomatoidea</taxon>
        <taxon>Schistosomatidae</taxon>
        <taxon>Schistosoma</taxon>
    </lineage>
</organism>
<evidence type="ECO:0000313" key="1">
    <source>
        <dbReference type="EMBL" id="CAX73963.1"/>
    </source>
</evidence>
<gene>
    <name evidence="1" type="primary">DNAJC3</name>
</gene>
<protein>
    <submittedName>
        <fullName evidence="1">DnaJ (Hsp40) homolog, subfamily C, member 3</fullName>
    </submittedName>
</protein>
<proteinExistence type="evidence at transcript level"/>
<accession>C1LGY5</accession>
<reference evidence="1" key="1">
    <citation type="journal article" date="2009" name="Nature">
        <title>The Schistosoma japonicum genome reveals features of host-parasite interplay.</title>
        <authorList>
            <person name="Liu F."/>
            <person name="Zhou Y."/>
            <person name="Wang Z.Q."/>
            <person name="Lu G."/>
            <person name="Zheng H."/>
            <person name="Brindley P.J."/>
            <person name="McManus D.P."/>
            <person name="Blair D."/>
            <person name="Zhang Q.H."/>
            <person name="Zhong Y."/>
            <person name="Wang S."/>
            <person name="Han Z.G."/>
            <person name="Chen Z."/>
        </authorList>
    </citation>
    <scope>NUCLEOTIDE SEQUENCE</scope>
    <source>
        <strain evidence="1">Anhui</strain>
    </source>
</reference>
<dbReference type="EMBL" id="FN318234">
    <property type="protein sequence ID" value="CAX73963.1"/>
    <property type="molecule type" value="mRNA"/>
</dbReference>
<dbReference type="AlphaFoldDB" id="C1LGY5"/>